<keyword evidence="4 7" id="KW-0479">Metal-binding</keyword>
<dbReference type="CDD" id="cd07723">
    <property type="entry name" value="hydroxyacylglutathione_hydrolase_MBL-fold"/>
    <property type="match status" value="1"/>
</dbReference>
<dbReference type="GO" id="GO:0004416">
    <property type="term" value="F:hydroxyacylglutathione hydrolase activity"/>
    <property type="evidence" value="ECO:0007669"/>
    <property type="project" value="UniProtKB-UniRule"/>
</dbReference>
<dbReference type="GO" id="GO:0019243">
    <property type="term" value="P:methylglyoxal catabolic process to D-lactate via S-lactoyl-glutathione"/>
    <property type="evidence" value="ECO:0007669"/>
    <property type="project" value="UniProtKB-UniRule"/>
</dbReference>
<dbReference type="InterPro" id="IPR036866">
    <property type="entry name" value="RibonucZ/Hydroxyglut_hydro"/>
</dbReference>
<dbReference type="InterPro" id="IPR017782">
    <property type="entry name" value="Hydroxyacylglutathione_Hdrlase"/>
</dbReference>
<dbReference type="HAMAP" id="MF_01374">
    <property type="entry name" value="Glyoxalase_2"/>
    <property type="match status" value="1"/>
</dbReference>
<evidence type="ECO:0000256" key="5">
    <source>
        <dbReference type="ARBA" id="ARBA00022801"/>
    </source>
</evidence>
<dbReference type="InterPro" id="IPR050110">
    <property type="entry name" value="Glyoxalase_II_hydrolase"/>
</dbReference>
<evidence type="ECO:0000256" key="2">
    <source>
        <dbReference type="ARBA" id="ARBA00004963"/>
    </source>
</evidence>
<name>A0A1M7MKY6_9HYPH</name>
<sequence>MPSAPNVQIRQFPCLSDNFGLIIHDPESGKTVAIDVPDAAPYLAVLEETGWKLTDILITHHHWDHVQGLAELKTVTGAHVTGPEKSRLKIDGMDAFVEDGDHVLSGPLRVEAIATPGHTLDQISWHFPELKIAHTGDTLFSLGCGRVFEGDLEMMWASLARLIAKLPEETVIFCGHEYTASNARFALTIDPDNEDLQDRTREVEALRAEGKPTLPTTMAEELLTNPFLRPSSPAIRKTLGLEEASDADVFAEIRKRKDNA</sequence>
<feature type="binding site" evidence="7">
    <location>
        <position position="65"/>
    </location>
    <ligand>
        <name>Zn(2+)</name>
        <dbReference type="ChEBI" id="CHEBI:29105"/>
        <label>2</label>
    </ligand>
</feature>
<dbReference type="AlphaFoldDB" id="A0A1M7MKY6"/>
<comment type="catalytic activity">
    <reaction evidence="1 7">
        <text>an S-(2-hydroxyacyl)glutathione + H2O = a 2-hydroxy carboxylate + glutathione + H(+)</text>
        <dbReference type="Rhea" id="RHEA:21864"/>
        <dbReference type="ChEBI" id="CHEBI:15377"/>
        <dbReference type="ChEBI" id="CHEBI:15378"/>
        <dbReference type="ChEBI" id="CHEBI:57925"/>
        <dbReference type="ChEBI" id="CHEBI:58896"/>
        <dbReference type="ChEBI" id="CHEBI:71261"/>
        <dbReference type="EC" id="3.1.2.6"/>
    </reaction>
</comment>
<feature type="binding site" evidence="7">
    <location>
        <position position="64"/>
    </location>
    <ligand>
        <name>Zn(2+)</name>
        <dbReference type="ChEBI" id="CHEBI:29105"/>
        <label>2</label>
    </ligand>
</feature>
<evidence type="ECO:0000256" key="4">
    <source>
        <dbReference type="ARBA" id="ARBA00022723"/>
    </source>
</evidence>
<feature type="binding site" evidence="7">
    <location>
        <position position="176"/>
    </location>
    <ligand>
        <name>Zn(2+)</name>
        <dbReference type="ChEBI" id="CHEBI:29105"/>
        <label>2</label>
    </ligand>
</feature>
<evidence type="ECO:0000256" key="3">
    <source>
        <dbReference type="ARBA" id="ARBA00006759"/>
    </source>
</evidence>
<feature type="binding site" evidence="7">
    <location>
        <position position="137"/>
    </location>
    <ligand>
        <name>Zn(2+)</name>
        <dbReference type="ChEBI" id="CHEBI:29105"/>
        <label>2</label>
    </ligand>
</feature>
<dbReference type="InterPro" id="IPR035680">
    <property type="entry name" value="Clx_II_MBL"/>
</dbReference>
<comment type="similarity">
    <text evidence="3 7">Belongs to the metallo-beta-lactamase superfamily. Glyoxalase II family.</text>
</comment>
<evidence type="ECO:0000256" key="1">
    <source>
        <dbReference type="ARBA" id="ARBA00001623"/>
    </source>
</evidence>
<dbReference type="EMBL" id="FRBW01000004">
    <property type="protein sequence ID" value="SHM91611.1"/>
    <property type="molecule type" value="Genomic_DNA"/>
</dbReference>
<comment type="subunit">
    <text evidence="7">Monomer.</text>
</comment>
<dbReference type="NCBIfam" id="TIGR03413">
    <property type="entry name" value="GSH_gloB"/>
    <property type="match status" value="1"/>
</dbReference>
<feature type="binding site" evidence="7">
    <location>
        <position position="137"/>
    </location>
    <ligand>
        <name>Zn(2+)</name>
        <dbReference type="ChEBI" id="CHEBI:29105"/>
        <label>1</label>
    </ligand>
</feature>
<dbReference type="SUPFAM" id="SSF56281">
    <property type="entry name" value="Metallo-hydrolase/oxidoreductase"/>
    <property type="match status" value="1"/>
</dbReference>
<dbReference type="Pfam" id="PF00753">
    <property type="entry name" value="Lactamase_B"/>
    <property type="match status" value="1"/>
</dbReference>
<keyword evidence="10" id="KW-1185">Reference proteome</keyword>
<protein>
    <recommendedName>
        <fullName evidence="7">Hydroxyacylglutathione hydrolase</fullName>
        <ecNumber evidence="7">3.1.2.6</ecNumber>
    </recommendedName>
    <alternativeName>
        <fullName evidence="7">Glyoxalase II</fullName>
        <shortName evidence="7">Glx II</shortName>
    </alternativeName>
</protein>
<dbReference type="SMART" id="SM00849">
    <property type="entry name" value="Lactamase_B"/>
    <property type="match status" value="1"/>
</dbReference>
<feature type="domain" description="Metallo-beta-lactamase" evidence="8">
    <location>
        <begin position="17"/>
        <end position="176"/>
    </location>
</feature>
<accession>A0A1M7MKY6</accession>
<comment type="pathway">
    <text evidence="2 7">Secondary metabolite metabolism; methylglyoxal degradation; (R)-lactate from methylglyoxal: step 2/2.</text>
</comment>
<evidence type="ECO:0000313" key="10">
    <source>
        <dbReference type="Proteomes" id="UP000186002"/>
    </source>
</evidence>
<comment type="function">
    <text evidence="7">Thiolesterase that catalyzes the hydrolysis of S-D-lactoyl-glutathione to form glutathione and D-lactic acid.</text>
</comment>
<dbReference type="InterPro" id="IPR032282">
    <property type="entry name" value="HAGH_C"/>
</dbReference>
<organism evidence="9 10">
    <name type="scientific">Roseibium suaedae</name>
    <dbReference type="NCBI Taxonomy" id="735517"/>
    <lineage>
        <taxon>Bacteria</taxon>
        <taxon>Pseudomonadati</taxon>
        <taxon>Pseudomonadota</taxon>
        <taxon>Alphaproteobacteria</taxon>
        <taxon>Hyphomicrobiales</taxon>
        <taxon>Stappiaceae</taxon>
        <taxon>Roseibium</taxon>
    </lineage>
</organism>
<dbReference type="PANTHER" id="PTHR43705:SF1">
    <property type="entry name" value="HYDROXYACYLGLUTATHIONE HYDROLASE GLOB"/>
    <property type="match status" value="1"/>
</dbReference>
<comment type="cofactor">
    <cofactor evidence="7">
        <name>Zn(2+)</name>
        <dbReference type="ChEBI" id="CHEBI:29105"/>
    </cofactor>
    <text evidence="7">Binds 2 Zn(2+) ions per subunit.</text>
</comment>
<dbReference type="Gene3D" id="3.60.15.10">
    <property type="entry name" value="Ribonuclease Z/Hydroxyacylglutathione hydrolase-like"/>
    <property type="match status" value="1"/>
</dbReference>
<evidence type="ECO:0000259" key="8">
    <source>
        <dbReference type="SMART" id="SM00849"/>
    </source>
</evidence>
<dbReference type="GO" id="GO:0046872">
    <property type="term" value="F:metal ion binding"/>
    <property type="evidence" value="ECO:0007669"/>
    <property type="project" value="UniProtKB-KW"/>
</dbReference>
<dbReference type="PANTHER" id="PTHR43705">
    <property type="entry name" value="HYDROXYACYLGLUTATHIONE HYDROLASE"/>
    <property type="match status" value="1"/>
</dbReference>
<feature type="binding site" evidence="7">
    <location>
        <position position="118"/>
    </location>
    <ligand>
        <name>Zn(2+)</name>
        <dbReference type="ChEBI" id="CHEBI:29105"/>
        <label>1</label>
    </ligand>
</feature>
<evidence type="ECO:0000313" key="9">
    <source>
        <dbReference type="EMBL" id="SHM91611.1"/>
    </source>
</evidence>
<evidence type="ECO:0000256" key="6">
    <source>
        <dbReference type="ARBA" id="ARBA00022833"/>
    </source>
</evidence>
<keyword evidence="6 7" id="KW-0862">Zinc</keyword>
<evidence type="ECO:0000256" key="7">
    <source>
        <dbReference type="HAMAP-Rule" id="MF_01374"/>
    </source>
</evidence>
<keyword evidence="5 7" id="KW-0378">Hydrolase</keyword>
<gene>
    <name evidence="7" type="primary">gloB</name>
    <name evidence="9" type="ORF">SAMN05444272_3453</name>
</gene>
<proteinExistence type="inferred from homology"/>
<reference evidence="9 10" key="1">
    <citation type="submission" date="2016-11" db="EMBL/GenBank/DDBJ databases">
        <authorList>
            <person name="Jaros S."/>
            <person name="Januszkiewicz K."/>
            <person name="Wedrychowicz H."/>
        </authorList>
    </citation>
    <scope>NUCLEOTIDE SEQUENCE [LARGE SCALE GENOMIC DNA]</scope>
    <source>
        <strain evidence="9 10">DSM 22153</strain>
    </source>
</reference>
<dbReference type="PIRSF" id="PIRSF005457">
    <property type="entry name" value="Glx"/>
    <property type="match status" value="1"/>
</dbReference>
<dbReference type="STRING" id="735517.SAMN05444272_3453"/>
<feature type="binding site" evidence="7">
    <location>
        <position position="62"/>
    </location>
    <ligand>
        <name>Zn(2+)</name>
        <dbReference type="ChEBI" id="CHEBI:29105"/>
        <label>1</label>
    </ligand>
</feature>
<dbReference type="RefSeq" id="WP_073014575.1">
    <property type="nucleotide sequence ID" value="NZ_FRBW01000004.1"/>
</dbReference>
<dbReference type="OrthoDB" id="9802248at2"/>
<dbReference type="EC" id="3.1.2.6" evidence="7"/>
<dbReference type="InterPro" id="IPR001279">
    <property type="entry name" value="Metallo-B-lactamas"/>
</dbReference>
<dbReference type="Pfam" id="PF16123">
    <property type="entry name" value="HAGH_C"/>
    <property type="match status" value="1"/>
</dbReference>
<feature type="binding site" evidence="7">
    <location>
        <position position="60"/>
    </location>
    <ligand>
        <name>Zn(2+)</name>
        <dbReference type="ChEBI" id="CHEBI:29105"/>
        <label>1</label>
    </ligand>
</feature>
<dbReference type="UniPathway" id="UPA00619">
    <property type="reaction ID" value="UER00676"/>
</dbReference>
<dbReference type="Proteomes" id="UP000186002">
    <property type="component" value="Unassembled WGS sequence"/>
</dbReference>